<dbReference type="GO" id="GO:0006825">
    <property type="term" value="P:copper ion transport"/>
    <property type="evidence" value="ECO:0007669"/>
    <property type="project" value="InterPro"/>
</dbReference>
<proteinExistence type="predicted"/>
<feature type="chain" id="PRO_5037984376" evidence="10">
    <location>
        <begin position="26"/>
        <end position="535"/>
    </location>
</feature>
<dbReference type="InterPro" id="IPR008457">
    <property type="entry name" value="Cu-R_CopD_dom"/>
</dbReference>
<accession>A0A974RYR4</accession>
<keyword evidence="14" id="KW-1185">Reference proteome</keyword>
<dbReference type="Gene3D" id="2.60.40.1220">
    <property type="match status" value="1"/>
</dbReference>
<feature type="transmembrane region" description="Helical" evidence="9">
    <location>
        <begin position="254"/>
        <end position="277"/>
    </location>
</feature>
<dbReference type="GO" id="GO:0005886">
    <property type="term" value="C:plasma membrane"/>
    <property type="evidence" value="ECO:0007669"/>
    <property type="project" value="UniProtKB-SubCell"/>
</dbReference>
<feature type="transmembrane region" description="Helical" evidence="9">
    <location>
        <begin position="367"/>
        <end position="386"/>
    </location>
</feature>
<comment type="subcellular location">
    <subcellularLocation>
        <location evidence="1">Cell membrane</location>
        <topology evidence="1">Multi-pass membrane protein</topology>
    </subcellularLocation>
</comment>
<evidence type="ECO:0000256" key="3">
    <source>
        <dbReference type="ARBA" id="ARBA00022692"/>
    </source>
</evidence>
<feature type="transmembrane region" description="Helical" evidence="9">
    <location>
        <begin position="329"/>
        <end position="347"/>
    </location>
</feature>
<feature type="transmembrane region" description="Helical" evidence="9">
    <location>
        <begin position="398"/>
        <end position="416"/>
    </location>
</feature>
<dbReference type="InterPro" id="IPR032694">
    <property type="entry name" value="CopC/D"/>
</dbReference>
<feature type="transmembrane region" description="Helical" evidence="9">
    <location>
        <begin position="150"/>
        <end position="168"/>
    </location>
</feature>
<dbReference type="RefSeq" id="WP_201647535.1">
    <property type="nucleotide sequence ID" value="NZ_CP068053.1"/>
</dbReference>
<protein>
    <submittedName>
        <fullName evidence="13">Copper resistance protein CopC</fullName>
    </submittedName>
</protein>
<keyword evidence="5 10" id="KW-0732">Signal</keyword>
<sequence>MKRMIWLMVCLIGLMSLPEMTSAHAYLKQSNPSVNTELETSPKNISLVFSEPIQPAFHHIEIFGEDGNAELHESFIPEDDETKLIAKLKQDLGKGTYTIKWRVISSDGHPIEGTIPFTIGQEAVTKAAAEDHSSVYFPGLDKILIQGMQYLSFSLLIGFLFFHLWLFPRKKTFYSSQFSGIIWIAFTLLALSILLSLPLQTTTDAAVGWNSVFKVSLLKQTVFHTTFGTIWMIEMALLVILFSSLLLTKKVFPAAYGSFLLIAALMLCKASIGHTAAVNNQVLAVIMDFFHLLGMSLWLGNLLALVLLLPGESKKEKDNSIYWQTIQRFSTFAIVFVLILLVTGIYASVQHVSSIQSLVNTLYGKVLIGKVLLMLIMIGMGAYHFFRGKFKEKKLGPSVLIEFSIGLIIIILAALLTNLPPADSHEIDNSQVITIENYQVSLELTPSQTGLNELMVQVSEKNGTIPDIEQITGTLVSLDMNMGEGNVVLKKKESGTYTAAPIISMDGSWKLSIHVLTKEYESVDADFPITISKPK</sequence>
<feature type="transmembrane region" description="Helical" evidence="9">
    <location>
        <begin position="289"/>
        <end position="309"/>
    </location>
</feature>
<dbReference type="Proteomes" id="UP000595254">
    <property type="component" value="Chromosome"/>
</dbReference>
<dbReference type="GO" id="GO:0046688">
    <property type="term" value="P:response to copper ion"/>
    <property type="evidence" value="ECO:0007669"/>
    <property type="project" value="InterPro"/>
</dbReference>
<dbReference type="PANTHER" id="PTHR34820:SF4">
    <property type="entry name" value="INNER MEMBRANE PROTEIN YEBZ"/>
    <property type="match status" value="1"/>
</dbReference>
<dbReference type="InterPro" id="IPR014756">
    <property type="entry name" value="Ig_E-set"/>
</dbReference>
<dbReference type="Pfam" id="PF04234">
    <property type="entry name" value="CopC"/>
    <property type="match status" value="1"/>
</dbReference>
<feature type="signal peptide" evidence="10">
    <location>
        <begin position="1"/>
        <end position="25"/>
    </location>
</feature>
<evidence type="ECO:0000256" key="2">
    <source>
        <dbReference type="ARBA" id="ARBA00022475"/>
    </source>
</evidence>
<dbReference type="SUPFAM" id="SSF81296">
    <property type="entry name" value="E set domains"/>
    <property type="match status" value="1"/>
</dbReference>
<dbReference type="GO" id="GO:0042597">
    <property type="term" value="C:periplasmic space"/>
    <property type="evidence" value="ECO:0007669"/>
    <property type="project" value="InterPro"/>
</dbReference>
<evidence type="ECO:0000313" key="14">
    <source>
        <dbReference type="Proteomes" id="UP000595254"/>
    </source>
</evidence>
<keyword evidence="3 9" id="KW-0812">Transmembrane</keyword>
<dbReference type="KEGG" id="ppsr:I6J18_13290"/>
<evidence type="ECO:0000259" key="12">
    <source>
        <dbReference type="Pfam" id="PF05425"/>
    </source>
</evidence>
<dbReference type="PANTHER" id="PTHR34820">
    <property type="entry name" value="INNER MEMBRANE PROTEIN YEBZ"/>
    <property type="match status" value="1"/>
</dbReference>
<evidence type="ECO:0000256" key="8">
    <source>
        <dbReference type="ARBA" id="ARBA00023136"/>
    </source>
</evidence>
<gene>
    <name evidence="13" type="ORF">I6J18_13290</name>
</gene>
<feature type="transmembrane region" description="Helical" evidence="9">
    <location>
        <begin position="221"/>
        <end position="247"/>
    </location>
</feature>
<dbReference type="InterPro" id="IPR007348">
    <property type="entry name" value="CopC_dom"/>
</dbReference>
<evidence type="ECO:0000256" key="10">
    <source>
        <dbReference type="SAM" id="SignalP"/>
    </source>
</evidence>
<evidence type="ECO:0000256" key="6">
    <source>
        <dbReference type="ARBA" id="ARBA00022989"/>
    </source>
</evidence>
<feature type="domain" description="CopC" evidence="11">
    <location>
        <begin position="24"/>
        <end position="119"/>
    </location>
</feature>
<evidence type="ECO:0000256" key="4">
    <source>
        <dbReference type="ARBA" id="ARBA00022723"/>
    </source>
</evidence>
<dbReference type="AlphaFoldDB" id="A0A974RYR4"/>
<feature type="domain" description="Copper resistance protein D" evidence="12">
    <location>
        <begin position="324"/>
        <end position="416"/>
    </location>
</feature>
<dbReference type="EMBL" id="CP068053">
    <property type="protein sequence ID" value="QQS98690.1"/>
    <property type="molecule type" value="Genomic_DNA"/>
</dbReference>
<evidence type="ECO:0000256" key="5">
    <source>
        <dbReference type="ARBA" id="ARBA00022729"/>
    </source>
</evidence>
<dbReference type="GO" id="GO:0005507">
    <property type="term" value="F:copper ion binding"/>
    <property type="evidence" value="ECO:0007669"/>
    <property type="project" value="InterPro"/>
</dbReference>
<dbReference type="InterPro" id="IPR014755">
    <property type="entry name" value="Cu-Rt/internalin_Ig-like"/>
</dbReference>
<organism evidence="13 14">
    <name type="scientific">Peribacillus psychrosaccharolyticus</name>
    <name type="common">Bacillus psychrosaccharolyticus</name>
    <dbReference type="NCBI Taxonomy" id="1407"/>
    <lineage>
        <taxon>Bacteria</taxon>
        <taxon>Bacillati</taxon>
        <taxon>Bacillota</taxon>
        <taxon>Bacilli</taxon>
        <taxon>Bacillales</taxon>
        <taxon>Bacillaceae</taxon>
        <taxon>Peribacillus</taxon>
    </lineage>
</organism>
<evidence type="ECO:0000259" key="11">
    <source>
        <dbReference type="Pfam" id="PF04234"/>
    </source>
</evidence>
<evidence type="ECO:0000313" key="13">
    <source>
        <dbReference type="EMBL" id="QQS98690.1"/>
    </source>
</evidence>
<name>A0A974RYR4_PERPY</name>
<dbReference type="Pfam" id="PF05425">
    <property type="entry name" value="CopD"/>
    <property type="match status" value="1"/>
</dbReference>
<evidence type="ECO:0000256" key="9">
    <source>
        <dbReference type="SAM" id="Phobius"/>
    </source>
</evidence>
<feature type="transmembrane region" description="Helical" evidence="9">
    <location>
        <begin position="180"/>
        <end position="201"/>
    </location>
</feature>
<reference evidence="13 14" key="1">
    <citation type="submission" date="2021-01" db="EMBL/GenBank/DDBJ databases">
        <title>FDA dAtabase for Regulatory Grade micrObial Sequences (FDA-ARGOS): Supporting development and validation of Infectious Disease Dx tests.</title>
        <authorList>
            <person name="Nelson B."/>
            <person name="Plummer A."/>
            <person name="Tallon L."/>
            <person name="Sadzewicz L."/>
            <person name="Zhao X."/>
            <person name="Boylan J."/>
            <person name="Ott S."/>
            <person name="Bowen H."/>
            <person name="Vavikolanu K."/>
            <person name="Mehta A."/>
            <person name="Aluvathingal J."/>
            <person name="Nadendla S."/>
            <person name="Myers T."/>
            <person name="Yan Y."/>
            <person name="Sichtig H."/>
        </authorList>
    </citation>
    <scope>NUCLEOTIDE SEQUENCE [LARGE SCALE GENOMIC DNA]</scope>
    <source>
        <strain evidence="13 14">FDAARGOS_1161</strain>
    </source>
</reference>
<keyword evidence="2" id="KW-1003">Cell membrane</keyword>
<keyword evidence="7" id="KW-0186">Copper</keyword>
<keyword evidence="4" id="KW-0479">Metal-binding</keyword>
<keyword evidence="6 9" id="KW-1133">Transmembrane helix</keyword>
<evidence type="ECO:0000256" key="1">
    <source>
        <dbReference type="ARBA" id="ARBA00004651"/>
    </source>
</evidence>
<keyword evidence="8 9" id="KW-0472">Membrane</keyword>
<evidence type="ECO:0000256" key="7">
    <source>
        <dbReference type="ARBA" id="ARBA00023008"/>
    </source>
</evidence>